<dbReference type="STRING" id="1121937.GCA_000423125_01279"/>
<dbReference type="InterPro" id="IPR002744">
    <property type="entry name" value="MIP18-like"/>
</dbReference>
<comment type="caution">
    <text evidence="2">The sequence shown here is derived from an EMBL/GenBank/DDBJ whole genome shotgun (WGS) entry which is preliminary data.</text>
</comment>
<reference evidence="2 3" key="1">
    <citation type="journal article" date="2018" name="Nat. Biotechnol.">
        <title>A standardized bacterial taxonomy based on genome phylogeny substantially revises the tree of life.</title>
        <authorList>
            <person name="Parks D.H."/>
            <person name="Chuvochina M."/>
            <person name="Waite D.W."/>
            <person name="Rinke C."/>
            <person name="Skarshewski A."/>
            <person name="Chaumeil P.A."/>
            <person name="Hugenholtz P."/>
        </authorList>
    </citation>
    <scope>NUCLEOTIDE SEQUENCE [LARGE SCALE GENOMIC DNA]</scope>
    <source>
        <strain evidence="2">UBA9158</strain>
    </source>
</reference>
<dbReference type="NCBIfam" id="TIGR03406">
    <property type="entry name" value="FeS_long_SufT"/>
    <property type="match status" value="1"/>
</dbReference>
<dbReference type="InterPro" id="IPR017776">
    <property type="entry name" value="FeS_assembly_SufT_put"/>
</dbReference>
<gene>
    <name evidence="2" type="primary">sufT</name>
    <name evidence="2" type="ORF">DCP75_16740</name>
</gene>
<dbReference type="SUPFAM" id="SSF117916">
    <property type="entry name" value="Fe-S cluster assembly (FSCA) domain-like"/>
    <property type="match status" value="1"/>
</dbReference>
<feature type="domain" description="MIP18 family-like" evidence="1">
    <location>
        <begin position="82"/>
        <end position="155"/>
    </location>
</feature>
<evidence type="ECO:0000259" key="1">
    <source>
        <dbReference type="Pfam" id="PF01883"/>
    </source>
</evidence>
<dbReference type="AlphaFoldDB" id="A0A3C1KS54"/>
<dbReference type="InterPro" id="IPR052339">
    <property type="entry name" value="Fe-S_Maturation_MIP18"/>
</dbReference>
<name>A0A3C1KS54_9GAMM</name>
<dbReference type="PANTHER" id="PTHR42831">
    <property type="entry name" value="FE-S PROTEIN MATURATION AUXILIARY FACTOR YITW"/>
    <property type="match status" value="1"/>
</dbReference>
<accession>A0A3C1KS54</accession>
<dbReference type="EMBL" id="DMND01000223">
    <property type="protein sequence ID" value="HAN29333.1"/>
    <property type="molecule type" value="Genomic_DNA"/>
</dbReference>
<organism evidence="2 3">
    <name type="scientific">Haliea salexigens</name>
    <dbReference type="NCBI Taxonomy" id="287487"/>
    <lineage>
        <taxon>Bacteria</taxon>
        <taxon>Pseudomonadati</taxon>
        <taxon>Pseudomonadota</taxon>
        <taxon>Gammaproteobacteria</taxon>
        <taxon>Cellvibrionales</taxon>
        <taxon>Halieaceae</taxon>
        <taxon>Haliea</taxon>
    </lineage>
</organism>
<evidence type="ECO:0000313" key="2">
    <source>
        <dbReference type="EMBL" id="HAN29333.1"/>
    </source>
</evidence>
<sequence>MSAQERTLLTTQRDCPGRLVPVGDPVTIPAHTFVTLTQALGGNYTVIHNGNMVRVDGTDADALGLTPQRLEFTPPADGLIDESQVWEALGTVYDPEVPVDLVNLGLIYRVDIDQSAASVAISMTLTAPGCGMGPVLVGDVKYRVSQVPNVNTVDVELVFDPPWSRDMMSEEAQLETGMFY</sequence>
<evidence type="ECO:0000313" key="3">
    <source>
        <dbReference type="Proteomes" id="UP000259273"/>
    </source>
</evidence>
<dbReference type="Pfam" id="PF01883">
    <property type="entry name" value="FeS_assembly_P"/>
    <property type="match status" value="1"/>
</dbReference>
<dbReference type="Gene3D" id="3.30.300.130">
    <property type="entry name" value="Fe-S cluster assembly (FSCA)"/>
    <property type="match status" value="1"/>
</dbReference>
<proteinExistence type="predicted"/>
<dbReference type="PANTHER" id="PTHR42831:SF1">
    <property type="entry name" value="FE-S PROTEIN MATURATION AUXILIARY FACTOR YITW"/>
    <property type="match status" value="1"/>
</dbReference>
<protein>
    <submittedName>
        <fullName evidence="2">Putative Fe-S cluster assembly protein SufT</fullName>
    </submittedName>
</protein>
<dbReference type="InterPro" id="IPR034904">
    <property type="entry name" value="FSCA_dom_sf"/>
</dbReference>
<dbReference type="Proteomes" id="UP000259273">
    <property type="component" value="Unassembled WGS sequence"/>
</dbReference>